<evidence type="ECO:0000256" key="1">
    <source>
        <dbReference type="ARBA" id="ARBA00000500"/>
    </source>
</evidence>
<evidence type="ECO:0000256" key="4">
    <source>
        <dbReference type="ARBA" id="ARBA00022801"/>
    </source>
</evidence>
<evidence type="ECO:0000256" key="6">
    <source>
        <dbReference type="SAM" id="SignalP"/>
    </source>
</evidence>
<comment type="similarity">
    <text evidence="3 5">Belongs to the trehalose phosphatase family.</text>
</comment>
<dbReference type="Pfam" id="PF02358">
    <property type="entry name" value="Trehalose_PPase"/>
    <property type="match status" value="1"/>
</dbReference>
<evidence type="ECO:0000313" key="7">
    <source>
        <dbReference type="EMBL" id="UOO00973.1"/>
    </source>
</evidence>
<dbReference type="GO" id="GO:0005992">
    <property type="term" value="P:trehalose biosynthetic process"/>
    <property type="evidence" value="ECO:0007669"/>
    <property type="project" value="InterPro"/>
</dbReference>
<dbReference type="EMBL" id="MW489488">
    <property type="protein sequence ID" value="UOO00973.1"/>
    <property type="molecule type" value="mRNA"/>
</dbReference>
<dbReference type="GO" id="GO:0004805">
    <property type="term" value="F:trehalose-phosphatase activity"/>
    <property type="evidence" value="ECO:0007669"/>
    <property type="project" value="UniProtKB-EC"/>
</dbReference>
<comment type="pathway">
    <text evidence="2 5">Glycan biosynthesis; trehalose biosynthesis.</text>
</comment>
<feature type="chain" id="PRO_5035771394" description="Trehalose 6-phosphate phosphatase" evidence="6">
    <location>
        <begin position="27"/>
        <end position="296"/>
    </location>
</feature>
<organism evidence="7">
    <name type="scientific">Sitodiplosis mosellana</name>
    <name type="common">orange wheat blossom midge</name>
    <dbReference type="NCBI Taxonomy" id="263140"/>
    <lineage>
        <taxon>Eukaryota</taxon>
        <taxon>Metazoa</taxon>
        <taxon>Ecdysozoa</taxon>
        <taxon>Arthropoda</taxon>
        <taxon>Hexapoda</taxon>
        <taxon>Insecta</taxon>
        <taxon>Pterygota</taxon>
        <taxon>Neoptera</taxon>
        <taxon>Endopterygota</taxon>
        <taxon>Diptera</taxon>
        <taxon>Nematocera</taxon>
        <taxon>Sciaroidea</taxon>
        <taxon>Cecidomyiidae</taxon>
        <taxon>Sitodiplosis</taxon>
    </lineage>
</organism>
<dbReference type="InterPro" id="IPR006379">
    <property type="entry name" value="HAD-SF_hydro_IIB"/>
</dbReference>
<dbReference type="InterPro" id="IPR023214">
    <property type="entry name" value="HAD_sf"/>
</dbReference>
<dbReference type="InterPro" id="IPR003337">
    <property type="entry name" value="Trehalose_PPase"/>
</dbReference>
<evidence type="ECO:0000256" key="5">
    <source>
        <dbReference type="RuleBase" id="RU361117"/>
    </source>
</evidence>
<dbReference type="NCBIfam" id="TIGR00685">
    <property type="entry name" value="T6PP"/>
    <property type="match status" value="1"/>
</dbReference>
<proteinExistence type="evidence at transcript level"/>
<keyword evidence="4 5" id="KW-0378">Hydrolase</keyword>
<evidence type="ECO:0000256" key="3">
    <source>
        <dbReference type="ARBA" id="ARBA00008770"/>
    </source>
</evidence>
<keyword evidence="6" id="KW-0732">Signal</keyword>
<dbReference type="SUPFAM" id="SSF56784">
    <property type="entry name" value="HAD-like"/>
    <property type="match status" value="1"/>
</dbReference>
<reference evidence="7" key="1">
    <citation type="submission" date="2021-01" db="EMBL/GenBank/DDBJ databases">
        <authorList>
            <person name="Huang Q."/>
            <person name="Cheng W."/>
        </authorList>
    </citation>
    <scope>NUCLEOTIDE SEQUENCE</scope>
</reference>
<dbReference type="Gene3D" id="3.30.70.1020">
    <property type="entry name" value="Trehalose-6-phosphate phosphatase related protein, domain 2"/>
    <property type="match status" value="1"/>
</dbReference>
<dbReference type="NCBIfam" id="TIGR01484">
    <property type="entry name" value="HAD-SF-IIB"/>
    <property type="match status" value="1"/>
</dbReference>
<dbReference type="EC" id="3.1.3.12" evidence="5"/>
<protein>
    <recommendedName>
        <fullName evidence="5">Trehalose 6-phosphate phosphatase</fullName>
        <ecNumber evidence="5">3.1.3.12</ecNumber>
    </recommendedName>
</protein>
<dbReference type="PANTHER" id="PTHR43768:SF3">
    <property type="entry name" value="TREHALOSE 6-PHOSPHATE PHOSPHATASE"/>
    <property type="match status" value="1"/>
</dbReference>
<dbReference type="AlphaFoldDB" id="A0A8T9M3V4"/>
<comment type="function">
    <text evidence="5">Removes the phosphate from trehalose 6-phosphate to produce free trehalose.</text>
</comment>
<name>A0A8T9M3V4_9DIPT</name>
<dbReference type="InterPro" id="IPR036412">
    <property type="entry name" value="HAD-like_sf"/>
</dbReference>
<sequence>MSLAAVISLLTFSSCVLLAIEGRAMAKTVPTVRDIEQINDVLSSYIGKDDKLALLLDFDGTLSPLAPHPSLAEIDPESEAALKNLATNPNTYLAIISGRSAEDAREKVKLEKITYAGNHGLEIIFWNKSRYHHEIDEETRQKYEKMVTELETSLGGNGAWVENKKQSLTFHYRDVPEVDQPTYKARATSIIESYGYVANAAHAAVEAKPPVIWNKGEAALYILREEFGDNWPEKVKVIFAGDDTTDEDAMKALKGGGLSFRVSKRSEIETYADYRVPSTKTISLILQWLQDNMNQV</sequence>
<comment type="cofactor">
    <cofactor evidence="5">
        <name>a divalent metal cation</name>
        <dbReference type="ChEBI" id="CHEBI:60240"/>
    </cofactor>
</comment>
<comment type="catalytic activity">
    <reaction evidence="1 5">
        <text>alpha,alpha-trehalose 6-phosphate + H2O = alpha,alpha-trehalose + phosphate</text>
        <dbReference type="Rhea" id="RHEA:23420"/>
        <dbReference type="ChEBI" id="CHEBI:15377"/>
        <dbReference type="ChEBI" id="CHEBI:16551"/>
        <dbReference type="ChEBI" id="CHEBI:43474"/>
        <dbReference type="ChEBI" id="CHEBI:58429"/>
        <dbReference type="EC" id="3.1.3.12"/>
    </reaction>
</comment>
<dbReference type="Gene3D" id="3.40.50.1000">
    <property type="entry name" value="HAD superfamily/HAD-like"/>
    <property type="match status" value="1"/>
</dbReference>
<feature type="signal peptide" evidence="6">
    <location>
        <begin position="1"/>
        <end position="26"/>
    </location>
</feature>
<evidence type="ECO:0000256" key="2">
    <source>
        <dbReference type="ARBA" id="ARBA00005199"/>
    </source>
</evidence>
<dbReference type="InterPro" id="IPR044651">
    <property type="entry name" value="OTSB-like"/>
</dbReference>
<dbReference type="PANTHER" id="PTHR43768">
    <property type="entry name" value="TREHALOSE 6-PHOSPHATE PHOSPHATASE"/>
    <property type="match status" value="1"/>
</dbReference>
<accession>A0A8T9M3V4</accession>